<keyword evidence="1" id="KW-0175">Coiled coil</keyword>
<reference evidence="3 4" key="1">
    <citation type="journal article" date="2020" name="Nature">
        <title>Bacterial chemolithoautotrophy via manganese oxidation.</title>
        <authorList>
            <person name="Yu H."/>
            <person name="Leadbetter J.R."/>
        </authorList>
    </citation>
    <scope>NUCLEOTIDE SEQUENCE [LARGE SCALE GENOMIC DNA]</scope>
    <source>
        <strain evidence="3 4">Mn-1</strain>
    </source>
</reference>
<keyword evidence="4" id="KW-1185">Reference proteome</keyword>
<evidence type="ECO:0000256" key="1">
    <source>
        <dbReference type="SAM" id="Coils"/>
    </source>
</evidence>
<dbReference type="Proteomes" id="UP000534783">
    <property type="component" value="Unassembled WGS sequence"/>
</dbReference>
<name>A0A7X6IC50_9BACT</name>
<protein>
    <submittedName>
        <fullName evidence="3">GAF domain-containing protein</fullName>
    </submittedName>
</protein>
<dbReference type="Gene3D" id="3.30.450.40">
    <property type="match status" value="1"/>
</dbReference>
<comment type="caution">
    <text evidence="3">The sequence shown here is derived from an EMBL/GenBank/DDBJ whole genome shotgun (WGS) entry which is preliminary data.</text>
</comment>
<sequence>MGEEEKGGEGYVWKVHEETRRFAKDLLTENERLRNLVAGLQKERRDSEEALSTMRAEIEHRRREEEALKRQMAEIREENHSFSQKYLEVEVQNSNLANLYVASYRLHGTLDRREILSSVQEIIINLVGCEEFAIFDLDDGGMLTLTASMGIDTARYGRIPVGEGKIGETVRAGEIYLAKENGADPAASDRTPLIACIPLKVEGKVTGVIAIFRLLQHKTALEAIDQEMFDLLATHAAMSLYCAGLHARVAAGVRGA</sequence>
<proteinExistence type="predicted"/>
<dbReference type="InterPro" id="IPR003018">
    <property type="entry name" value="GAF"/>
</dbReference>
<dbReference type="SUPFAM" id="SSF55781">
    <property type="entry name" value="GAF domain-like"/>
    <property type="match status" value="1"/>
</dbReference>
<dbReference type="RefSeq" id="WP_168061652.1">
    <property type="nucleotide sequence ID" value="NZ_VTOW01000003.1"/>
</dbReference>
<dbReference type="EMBL" id="VTOW01000003">
    <property type="protein sequence ID" value="NKE72201.1"/>
    <property type="molecule type" value="Genomic_DNA"/>
</dbReference>
<dbReference type="InterPro" id="IPR029016">
    <property type="entry name" value="GAF-like_dom_sf"/>
</dbReference>
<dbReference type="AlphaFoldDB" id="A0A7X6IC50"/>
<accession>A0A7X6IC50</accession>
<dbReference type="SMART" id="SM00065">
    <property type="entry name" value="GAF"/>
    <property type="match status" value="1"/>
</dbReference>
<evidence type="ECO:0000313" key="4">
    <source>
        <dbReference type="Proteomes" id="UP000534783"/>
    </source>
</evidence>
<gene>
    <name evidence="3" type="ORF">MNODULE_15740</name>
</gene>
<organism evidence="3 4">
    <name type="scientific">Candidatus Manganitrophus noduliformans</name>
    <dbReference type="NCBI Taxonomy" id="2606439"/>
    <lineage>
        <taxon>Bacteria</taxon>
        <taxon>Pseudomonadati</taxon>
        <taxon>Nitrospirota</taxon>
        <taxon>Nitrospiria</taxon>
        <taxon>Candidatus Troglogloeales</taxon>
        <taxon>Candidatus Manganitrophaceae</taxon>
        <taxon>Candidatus Manganitrophus</taxon>
    </lineage>
</organism>
<feature type="domain" description="GAF" evidence="2">
    <location>
        <begin position="111"/>
        <end position="250"/>
    </location>
</feature>
<evidence type="ECO:0000313" key="3">
    <source>
        <dbReference type="EMBL" id="NKE72201.1"/>
    </source>
</evidence>
<dbReference type="Pfam" id="PF01590">
    <property type="entry name" value="GAF"/>
    <property type="match status" value="1"/>
</dbReference>
<evidence type="ECO:0000259" key="2">
    <source>
        <dbReference type="SMART" id="SM00065"/>
    </source>
</evidence>
<feature type="coiled-coil region" evidence="1">
    <location>
        <begin position="23"/>
        <end position="85"/>
    </location>
</feature>